<name>O32980_MYCLR</name>
<dbReference type="AlphaFoldDB" id="O32980"/>
<keyword evidence="2" id="KW-0031">Aminopeptidase</keyword>
<feature type="non-terminal residue" evidence="2">
    <location>
        <position position="107"/>
    </location>
</feature>
<proteinExistence type="predicted"/>
<dbReference type="PIR" id="T44914">
    <property type="entry name" value="T44914"/>
</dbReference>
<organism evidence="2">
    <name type="scientific">Mycobacterium leprae</name>
    <dbReference type="NCBI Taxonomy" id="1769"/>
    <lineage>
        <taxon>Bacteria</taxon>
        <taxon>Bacillati</taxon>
        <taxon>Actinomycetota</taxon>
        <taxon>Actinomycetes</taxon>
        <taxon>Mycobacteriales</taxon>
        <taxon>Mycobacteriaceae</taxon>
        <taxon>Mycobacterium</taxon>
    </lineage>
</organism>
<keyword evidence="2" id="KW-0645">Protease</keyword>
<reference evidence="2" key="1">
    <citation type="journal article" date="1993" name="Mol. Microbiol.">
        <title>Use of an ordered cosmid library to deduce the genomic organization of Mycobacterium leprae.</title>
        <authorList>
            <person name="Eiglmeier K."/>
            <person name="Honore N."/>
            <person name="Woods S.A."/>
            <person name="Caudron B."/>
            <person name="Cole S.T."/>
        </authorList>
    </citation>
    <scope>NUCLEOTIDE SEQUENCE</scope>
</reference>
<gene>
    <name evidence="2" type="primary">MLCB22.49</name>
</gene>
<evidence type="ECO:0000256" key="1">
    <source>
        <dbReference type="SAM" id="MobiDB-lite"/>
    </source>
</evidence>
<feature type="region of interest" description="Disordered" evidence="1">
    <location>
        <begin position="1"/>
        <end position="37"/>
    </location>
</feature>
<reference evidence="2" key="3">
    <citation type="submission" date="1997-08" db="EMBL/GenBank/DDBJ databases">
        <authorList>
            <person name="Parkhill J."/>
            <person name="Barrell B.G."/>
            <person name="Rajandream M.A."/>
        </authorList>
    </citation>
    <scope>NUCLEOTIDE SEQUENCE</scope>
</reference>
<reference evidence="2" key="2">
    <citation type="submission" date="1997-08" db="EMBL/GenBank/DDBJ databases">
        <authorList>
            <person name="Devlin K."/>
            <person name="Churcher C.M."/>
        </authorList>
    </citation>
    <scope>NUCLEOTIDE SEQUENCE</scope>
</reference>
<sequence length="107" mass="11848">MVGSHLALSVRAGEIEPATDQRHQLTSARGQTKPVDYEQNPVKTRAKQYSCRATSSMPEVRRRRIPSAGHHCGNQLHRSDLELSLAVRPSHRNPADCKRYSTSSAAS</sequence>
<dbReference type="GO" id="GO:0004177">
    <property type="term" value="F:aminopeptidase activity"/>
    <property type="evidence" value="ECO:0007669"/>
    <property type="project" value="UniProtKB-KW"/>
</dbReference>
<protein>
    <submittedName>
        <fullName evidence="2">Uncharacterized protein</fullName>
    </submittedName>
</protein>
<accession>O32980</accession>
<evidence type="ECO:0000313" key="2">
    <source>
        <dbReference type="EMBL" id="CAB11414.1"/>
    </source>
</evidence>
<keyword evidence="2" id="KW-0378">Hydrolase</keyword>
<dbReference type="EMBL" id="Z98741">
    <property type="protein sequence ID" value="CAB11414.1"/>
    <property type="molecule type" value="Genomic_DNA"/>
</dbReference>